<feature type="transmembrane region" description="Helical" evidence="1">
    <location>
        <begin position="309"/>
        <end position="327"/>
    </location>
</feature>
<accession>A0ABT9PDS9</accession>
<dbReference type="SUPFAM" id="SSF103473">
    <property type="entry name" value="MFS general substrate transporter"/>
    <property type="match status" value="1"/>
</dbReference>
<feature type="transmembrane region" description="Helical" evidence="1">
    <location>
        <begin position="199"/>
        <end position="217"/>
    </location>
</feature>
<feature type="transmembrane region" description="Helical" evidence="1">
    <location>
        <begin position="251"/>
        <end position="276"/>
    </location>
</feature>
<feature type="transmembrane region" description="Helical" evidence="1">
    <location>
        <begin position="135"/>
        <end position="156"/>
    </location>
</feature>
<feature type="transmembrane region" description="Helical" evidence="1">
    <location>
        <begin position="168"/>
        <end position="187"/>
    </location>
</feature>
<dbReference type="EMBL" id="JAUSQZ010000001">
    <property type="protein sequence ID" value="MDP9830549.1"/>
    <property type="molecule type" value="Genomic_DNA"/>
</dbReference>
<evidence type="ECO:0000313" key="3">
    <source>
        <dbReference type="Proteomes" id="UP001235712"/>
    </source>
</evidence>
<dbReference type="Proteomes" id="UP001235712">
    <property type="component" value="Unassembled WGS sequence"/>
</dbReference>
<comment type="caution">
    <text evidence="2">The sequence shown here is derived from an EMBL/GenBank/DDBJ whole genome shotgun (WGS) entry which is preliminary data.</text>
</comment>
<evidence type="ECO:0000256" key="1">
    <source>
        <dbReference type="SAM" id="Phobius"/>
    </source>
</evidence>
<feature type="transmembrane region" description="Helical" evidence="1">
    <location>
        <begin position="107"/>
        <end position="128"/>
    </location>
</feature>
<dbReference type="InterPro" id="IPR036259">
    <property type="entry name" value="MFS_trans_sf"/>
</dbReference>
<sequence>MSMSAVDRARHASSPSPLRHRTQVGLIALLTLLVSVSVIGPLTPALEGVHPTAGQLSWQGTAQFLPGVLLVPVLSRARRRRLAALAVLALVLAGEFLVALAPTYDVVMVGTALTGLSVAVLPVCLAAAHRTAGDGAAGAVAVVAAIGPLLEWPVFWGFYDSAHLPLTPWVPVAFAGAALTLAPFALVPPAVATDRPSAGGILLLALIPALAVTYLHTLPHTPLPTALFAVATVALLVLARRVAMPHRPLRAVLPVPVIAVALAGAVTLLSLLANTLPATSVVFPRGVLCIVVAAVLGGLLSAALASPLFCLRTGLALLTAASGWLALMHEHWWSIVGGLTAVGLGAGFALAAVTQMSLRGSLAQAPGALALLQLLGAAGGYVASGLFFQLYRQSQQDLRTMLLVAAGLLLLTGLTTVGRSRRPARDLRRG</sequence>
<protein>
    <recommendedName>
        <fullName evidence="4">MFS transporter</fullName>
    </recommendedName>
</protein>
<proteinExistence type="predicted"/>
<keyword evidence="1" id="KW-1133">Transmembrane helix</keyword>
<evidence type="ECO:0000313" key="2">
    <source>
        <dbReference type="EMBL" id="MDP9830549.1"/>
    </source>
</evidence>
<feature type="transmembrane region" description="Helical" evidence="1">
    <location>
        <begin position="56"/>
        <end position="75"/>
    </location>
</feature>
<feature type="transmembrane region" description="Helical" evidence="1">
    <location>
        <begin position="365"/>
        <end position="388"/>
    </location>
</feature>
<feature type="transmembrane region" description="Helical" evidence="1">
    <location>
        <begin position="223"/>
        <end position="239"/>
    </location>
</feature>
<feature type="transmembrane region" description="Helical" evidence="1">
    <location>
        <begin position="82"/>
        <end position="101"/>
    </location>
</feature>
<feature type="transmembrane region" description="Helical" evidence="1">
    <location>
        <begin position="333"/>
        <end position="353"/>
    </location>
</feature>
<reference evidence="2 3" key="1">
    <citation type="submission" date="2023-07" db="EMBL/GenBank/DDBJ databases">
        <title>Sequencing the genomes of 1000 actinobacteria strains.</title>
        <authorList>
            <person name="Klenk H.-P."/>
        </authorList>
    </citation>
    <scope>NUCLEOTIDE SEQUENCE [LARGE SCALE GENOMIC DNA]</scope>
    <source>
        <strain evidence="2 3">DSM 44388</strain>
    </source>
</reference>
<organism evidence="2 3">
    <name type="scientific">Kineosporia succinea</name>
    <dbReference type="NCBI Taxonomy" id="84632"/>
    <lineage>
        <taxon>Bacteria</taxon>
        <taxon>Bacillati</taxon>
        <taxon>Actinomycetota</taxon>
        <taxon>Actinomycetes</taxon>
        <taxon>Kineosporiales</taxon>
        <taxon>Kineosporiaceae</taxon>
        <taxon>Kineosporia</taxon>
    </lineage>
</organism>
<keyword evidence="1" id="KW-0472">Membrane</keyword>
<name>A0ABT9PDS9_9ACTN</name>
<keyword evidence="3" id="KW-1185">Reference proteome</keyword>
<evidence type="ECO:0008006" key="4">
    <source>
        <dbReference type="Google" id="ProtNLM"/>
    </source>
</evidence>
<feature type="transmembrane region" description="Helical" evidence="1">
    <location>
        <begin position="282"/>
        <end position="302"/>
    </location>
</feature>
<keyword evidence="1" id="KW-0812">Transmembrane</keyword>
<dbReference type="Gene3D" id="1.20.1250.20">
    <property type="entry name" value="MFS general substrate transporter like domains"/>
    <property type="match status" value="1"/>
</dbReference>
<feature type="transmembrane region" description="Helical" evidence="1">
    <location>
        <begin position="24"/>
        <end position="44"/>
    </location>
</feature>
<gene>
    <name evidence="2" type="ORF">J2S57_006298</name>
</gene>
<feature type="transmembrane region" description="Helical" evidence="1">
    <location>
        <begin position="400"/>
        <end position="418"/>
    </location>
</feature>